<dbReference type="EMBL" id="RRCT01000002">
    <property type="protein sequence ID" value="RQW75874.1"/>
    <property type="molecule type" value="Genomic_DNA"/>
</dbReference>
<reference evidence="1 2" key="1">
    <citation type="journal article" date="2013" name="J. Microbiol.">
        <title>Lysinibacillus chungkukjangi sp. nov., isolated from Chungkukjang, Korean fermented soybean food.</title>
        <authorList>
            <person name="Kim S.J."/>
            <person name="Jang Y.H."/>
            <person name="Hamada M."/>
            <person name="Ahn J.H."/>
            <person name="Weon H.Y."/>
            <person name="Suzuki K."/>
            <person name="Whang K.S."/>
            <person name="Kwon S.W."/>
        </authorList>
    </citation>
    <scope>NUCLEOTIDE SEQUENCE [LARGE SCALE GENOMIC DNA]</scope>
    <source>
        <strain evidence="1 2">MCCC 1A12701</strain>
    </source>
</reference>
<proteinExistence type="predicted"/>
<sequence>MKGRTDSMRQHKCHCKSHDFKDDCHCNCNDFKDDCLCKHHDDEEYRHCHKCRKCHQKNSSKHCSSCQTSFCDDCHDFFDITLAGLRDTFNFKLLNNHKCRIQVELIAGRPIKGQTCNVGIDFIDIKRDDGKIVTILKDKVSHIIWANKRCPRCRN</sequence>
<dbReference type="RefSeq" id="WP_124763052.1">
    <property type="nucleotide sequence ID" value="NZ_JAFBDY010000002.1"/>
</dbReference>
<gene>
    <name evidence="1" type="ORF">EBB45_04465</name>
</gene>
<evidence type="ECO:0000313" key="2">
    <source>
        <dbReference type="Proteomes" id="UP000274033"/>
    </source>
</evidence>
<name>A0A3N9UIM8_9BACI</name>
<protein>
    <submittedName>
        <fullName evidence="1">Uncharacterized protein</fullName>
    </submittedName>
</protein>
<organism evidence="1 2">
    <name type="scientific">Lysinibacillus composti</name>
    <dbReference type="NCBI Taxonomy" id="720633"/>
    <lineage>
        <taxon>Bacteria</taxon>
        <taxon>Bacillati</taxon>
        <taxon>Bacillota</taxon>
        <taxon>Bacilli</taxon>
        <taxon>Bacillales</taxon>
        <taxon>Bacillaceae</taxon>
        <taxon>Lysinibacillus</taxon>
    </lineage>
</organism>
<dbReference type="AlphaFoldDB" id="A0A3N9UIM8"/>
<accession>A0A3N9UIM8</accession>
<dbReference type="Proteomes" id="UP000274033">
    <property type="component" value="Unassembled WGS sequence"/>
</dbReference>
<dbReference type="OrthoDB" id="2929691at2"/>
<evidence type="ECO:0000313" key="1">
    <source>
        <dbReference type="EMBL" id="RQW75874.1"/>
    </source>
</evidence>
<comment type="caution">
    <text evidence="1">The sequence shown here is derived from an EMBL/GenBank/DDBJ whole genome shotgun (WGS) entry which is preliminary data.</text>
</comment>
<keyword evidence="2" id="KW-1185">Reference proteome</keyword>